<protein>
    <submittedName>
        <fullName evidence="10">Potassium hydrogen antiporter</fullName>
    </submittedName>
</protein>
<dbReference type="InterPro" id="IPR006153">
    <property type="entry name" value="Cation/H_exchanger_TM"/>
</dbReference>
<evidence type="ECO:0000313" key="10">
    <source>
        <dbReference type="EMBL" id="KAF0381407.1"/>
    </source>
</evidence>
<feature type="transmembrane region" description="Helical" evidence="8">
    <location>
        <begin position="386"/>
        <end position="406"/>
    </location>
</feature>
<reference evidence="10 11" key="1">
    <citation type="journal article" date="2019" name="Environ. Microbiol.">
        <title>At the nexus of three kingdoms: the genome of the mycorrhizal fungus Gigaspora margarita provides insights into plant, endobacterial and fungal interactions.</title>
        <authorList>
            <person name="Venice F."/>
            <person name="Ghignone S."/>
            <person name="Salvioli di Fossalunga A."/>
            <person name="Amselem J."/>
            <person name="Novero M."/>
            <person name="Xianan X."/>
            <person name="Sedzielewska Toro K."/>
            <person name="Morin E."/>
            <person name="Lipzen A."/>
            <person name="Grigoriev I.V."/>
            <person name="Henrissat B."/>
            <person name="Martin F.M."/>
            <person name="Bonfante P."/>
        </authorList>
    </citation>
    <scope>NUCLEOTIDE SEQUENCE [LARGE SCALE GENOMIC DNA]</scope>
    <source>
        <strain evidence="10 11">BEG34</strain>
    </source>
</reference>
<feature type="transmembrane region" description="Helical" evidence="8">
    <location>
        <begin position="276"/>
        <end position="301"/>
    </location>
</feature>
<evidence type="ECO:0000256" key="5">
    <source>
        <dbReference type="ARBA" id="ARBA00023065"/>
    </source>
</evidence>
<keyword evidence="4 8" id="KW-1133">Transmembrane helix</keyword>
<feature type="transmembrane region" description="Helical" evidence="8">
    <location>
        <begin position="62"/>
        <end position="83"/>
    </location>
</feature>
<dbReference type="InterPro" id="IPR038770">
    <property type="entry name" value="Na+/solute_symporter_sf"/>
</dbReference>
<dbReference type="Proteomes" id="UP000439903">
    <property type="component" value="Unassembled WGS sequence"/>
</dbReference>
<keyword evidence="2" id="KW-0813">Transport</keyword>
<evidence type="ECO:0000256" key="4">
    <source>
        <dbReference type="ARBA" id="ARBA00022989"/>
    </source>
</evidence>
<dbReference type="GO" id="GO:0016020">
    <property type="term" value="C:membrane"/>
    <property type="evidence" value="ECO:0007669"/>
    <property type="project" value="UniProtKB-SubCell"/>
</dbReference>
<evidence type="ECO:0000256" key="8">
    <source>
        <dbReference type="SAM" id="Phobius"/>
    </source>
</evidence>
<dbReference type="GO" id="GO:1902600">
    <property type="term" value="P:proton transmembrane transport"/>
    <property type="evidence" value="ECO:0007669"/>
    <property type="project" value="InterPro"/>
</dbReference>
<dbReference type="PANTHER" id="PTHR32468">
    <property type="entry name" value="CATION/H + ANTIPORTER"/>
    <property type="match status" value="1"/>
</dbReference>
<keyword evidence="3 8" id="KW-0812">Transmembrane</keyword>
<feature type="transmembrane region" description="Helical" evidence="8">
    <location>
        <begin position="237"/>
        <end position="255"/>
    </location>
</feature>
<keyword evidence="5" id="KW-0406">Ion transport</keyword>
<sequence>MFEFLNRRNGNISEQSGVLSGANPMVVNASDPLTLAIIQIVIIVAFTRLLHLGLKRIRQPRVISEVIGGIILGPSVLGHIPGYMNTIFPTSSLTYLNLLANLGLLLYLFIVGLELNPTMIRKSIKTVISISASGIILPFALGVGVAYGLYDSAGNQQVVDNKGFIHDVPFASFLLFICVAMAITAFPVLARILSELKLMRTPVGSCALNSAVGDDITAWILLALVIAIINASNYLTALYSFLICVGWTLIVGFIVRPILLKLIVLTNSSQSSPSTLMVAITLSVVLLSGFITNIIGIHYIFGGFIIGVVLPHEGGFAVGITEKIEDLINVLFIPIYFTLSGLKTNISDLGAAGWGWVILIIVVAMIGKITGCTLAARATGLTFREALTVGVFMSCKGLVELIILNVGYDASIINSKVFSIMVVMALVTTFLTTPLATYLYPTQYQKQMENKRKKDLESKESPHSKDDLRLLVVLNKVENLPAMVTFVQLLQHNDVLNNKSTSKNSEEQSELTITKPTKSTMSVYVLRLIELTQRMSAVMKFNEISETILHDPIMNMFSAISQVSSVKVDAKLAVASPKDFCPEITDRIQDADINLVIIPWGGAGEIVDTPIENDDHHVPREKKHTSPHVATFVQGIFNEAANYASVGVFVDRGFGSIDSNTRTIPNPMGYLRVFVPFFGGADDREALNFAFKLLEYPNVNITVLRIIKSDQPTGNEVTLKPETQVEVPDDDEKNRPPLDRQISTISISEAVENQENKVDESFLEKNLKSKTGYPARNARISYQEISSNTPIQTAVERAREIVHRKDLVIVGRSRHSHANERHHHGEFRELIRNLGSYGNDTYKSLGYVSEAFLVGGVVASLLVLQAKNVEVEKK</sequence>
<proteinExistence type="predicted"/>
<feature type="transmembrane region" description="Helical" evidence="8">
    <location>
        <begin position="33"/>
        <end position="50"/>
    </location>
</feature>
<feature type="transmembrane region" description="Helical" evidence="8">
    <location>
        <begin position="353"/>
        <end position="374"/>
    </location>
</feature>
<feature type="region of interest" description="Disordered" evidence="7">
    <location>
        <begin position="713"/>
        <end position="738"/>
    </location>
</feature>
<evidence type="ECO:0000256" key="2">
    <source>
        <dbReference type="ARBA" id="ARBA00022448"/>
    </source>
</evidence>
<gene>
    <name evidence="10" type="ORF">F8M41_012110</name>
</gene>
<feature type="transmembrane region" description="Helical" evidence="8">
    <location>
        <begin position="418"/>
        <end position="440"/>
    </location>
</feature>
<evidence type="ECO:0000256" key="6">
    <source>
        <dbReference type="ARBA" id="ARBA00023136"/>
    </source>
</evidence>
<organism evidence="10 11">
    <name type="scientific">Gigaspora margarita</name>
    <dbReference type="NCBI Taxonomy" id="4874"/>
    <lineage>
        <taxon>Eukaryota</taxon>
        <taxon>Fungi</taxon>
        <taxon>Fungi incertae sedis</taxon>
        <taxon>Mucoromycota</taxon>
        <taxon>Glomeromycotina</taxon>
        <taxon>Glomeromycetes</taxon>
        <taxon>Diversisporales</taxon>
        <taxon>Gigasporaceae</taxon>
        <taxon>Gigaspora</taxon>
    </lineage>
</organism>
<dbReference type="OrthoDB" id="2687058at2759"/>
<comment type="caution">
    <text evidence="10">The sequence shown here is derived from an EMBL/GenBank/DDBJ whole genome shotgun (WGS) entry which is preliminary data.</text>
</comment>
<comment type="subcellular location">
    <subcellularLocation>
        <location evidence="1">Membrane</location>
        <topology evidence="1">Multi-pass membrane protein</topology>
    </subcellularLocation>
</comment>
<evidence type="ECO:0000256" key="1">
    <source>
        <dbReference type="ARBA" id="ARBA00004141"/>
    </source>
</evidence>
<keyword evidence="6 8" id="KW-0472">Membrane</keyword>
<name>A0A8H4A241_GIGMA</name>
<dbReference type="InterPro" id="IPR050794">
    <property type="entry name" value="CPA2_transporter"/>
</dbReference>
<accession>A0A8H4A241</accession>
<feature type="transmembrane region" description="Helical" evidence="8">
    <location>
        <begin position="170"/>
        <end position="190"/>
    </location>
</feature>
<dbReference type="GO" id="GO:0015297">
    <property type="term" value="F:antiporter activity"/>
    <property type="evidence" value="ECO:0007669"/>
    <property type="project" value="InterPro"/>
</dbReference>
<dbReference type="EMBL" id="WTPW01002470">
    <property type="protein sequence ID" value="KAF0381407.1"/>
    <property type="molecule type" value="Genomic_DNA"/>
</dbReference>
<evidence type="ECO:0000256" key="3">
    <source>
        <dbReference type="ARBA" id="ARBA00022692"/>
    </source>
</evidence>
<dbReference type="AlphaFoldDB" id="A0A8H4A241"/>
<feature type="domain" description="Cation/H+ exchanger transmembrane" evidence="9">
    <location>
        <begin position="43"/>
        <end position="433"/>
    </location>
</feature>
<dbReference type="Pfam" id="PF00999">
    <property type="entry name" value="Na_H_Exchanger"/>
    <property type="match status" value="1"/>
</dbReference>
<evidence type="ECO:0000256" key="7">
    <source>
        <dbReference type="SAM" id="MobiDB-lite"/>
    </source>
</evidence>
<dbReference type="PANTHER" id="PTHR32468:SF0">
    <property type="entry name" value="K(+)_H(+) ANTIPORTER 1"/>
    <property type="match status" value="1"/>
</dbReference>
<feature type="transmembrane region" description="Helical" evidence="8">
    <location>
        <begin position="95"/>
        <end position="115"/>
    </location>
</feature>
<evidence type="ECO:0000313" key="11">
    <source>
        <dbReference type="Proteomes" id="UP000439903"/>
    </source>
</evidence>
<evidence type="ECO:0000259" key="9">
    <source>
        <dbReference type="Pfam" id="PF00999"/>
    </source>
</evidence>
<keyword evidence="11" id="KW-1185">Reference proteome</keyword>
<feature type="transmembrane region" description="Helical" evidence="8">
    <location>
        <begin position="127"/>
        <end position="150"/>
    </location>
</feature>
<dbReference type="Gene3D" id="1.20.1530.20">
    <property type="match status" value="1"/>
</dbReference>